<accession>A0A2S1KPB6</accession>
<dbReference type="EMBL" id="CP020928">
    <property type="protein sequence ID" value="AWF94804.1"/>
    <property type="molecule type" value="Genomic_DNA"/>
</dbReference>
<sequence>MGDKKMLKSNEETRQQVKSDVLDAHQNTDWYSSFEKLLPKITYADVQYPNIQSVALQIVKVPVSSSTNDGNNQSLFRSDLKLVLTYVPDAHDSNQPEQVSFIENMTDTNTDMTDEIIASQFVRRLLGEYIFGGQVGFTRLTKDTIILRGIKLVKSN</sequence>
<gene>
    <name evidence="1" type="ORF">B6254_0371</name>
</gene>
<dbReference type="AlphaFoldDB" id="A0A2S1KPB6"/>
<dbReference type="Proteomes" id="UP000244870">
    <property type="component" value="Chromosome"/>
</dbReference>
<reference evidence="1 2" key="1">
    <citation type="submission" date="2017-04" db="EMBL/GenBank/DDBJ databases">
        <title>Weissella cibaria strain m2 complete genome.</title>
        <authorList>
            <person name="Pan Q."/>
            <person name="Tan M."/>
            <person name="Yao F."/>
            <person name="Su S."/>
        </authorList>
    </citation>
    <scope>NUCLEOTIDE SEQUENCE [LARGE SCALE GENOMIC DNA]</scope>
    <source>
        <strain evidence="1 2">M2</strain>
    </source>
</reference>
<organism evidence="1 2">
    <name type="scientific">Weissella cibaria</name>
    <dbReference type="NCBI Taxonomy" id="137591"/>
    <lineage>
        <taxon>Bacteria</taxon>
        <taxon>Bacillati</taxon>
        <taxon>Bacillota</taxon>
        <taxon>Bacilli</taxon>
        <taxon>Lactobacillales</taxon>
        <taxon>Lactobacillaceae</taxon>
        <taxon>Weissella</taxon>
    </lineage>
</organism>
<name>A0A2S1KPB6_9LACO</name>
<proteinExistence type="predicted"/>
<evidence type="ECO:0000313" key="1">
    <source>
        <dbReference type="EMBL" id="AWF94804.1"/>
    </source>
</evidence>
<evidence type="ECO:0000313" key="2">
    <source>
        <dbReference type="Proteomes" id="UP000244870"/>
    </source>
</evidence>
<protein>
    <submittedName>
        <fullName evidence="1">Uncharacterized protein</fullName>
    </submittedName>
</protein>